<feature type="transmembrane region" description="Helical" evidence="12">
    <location>
        <begin position="423"/>
        <end position="443"/>
    </location>
</feature>
<evidence type="ECO:0000256" key="7">
    <source>
        <dbReference type="ARBA" id="ARBA00023004"/>
    </source>
</evidence>
<dbReference type="GO" id="GO:0006784">
    <property type="term" value="P:heme A biosynthetic process"/>
    <property type="evidence" value="ECO:0007669"/>
    <property type="project" value="InterPro"/>
</dbReference>
<keyword evidence="7" id="KW-0408">Iron</keyword>
<comment type="cofactor">
    <cofactor evidence="1">
        <name>heme b</name>
        <dbReference type="ChEBI" id="CHEBI:60344"/>
    </cofactor>
</comment>
<evidence type="ECO:0000256" key="1">
    <source>
        <dbReference type="ARBA" id="ARBA00001970"/>
    </source>
</evidence>
<dbReference type="HAMAP" id="MF_01665">
    <property type="entry name" value="HemeA_synth_type2"/>
    <property type="match status" value="1"/>
</dbReference>
<keyword evidence="3 12" id="KW-0812">Transmembrane</keyword>
<evidence type="ECO:0000256" key="3">
    <source>
        <dbReference type="ARBA" id="ARBA00022692"/>
    </source>
</evidence>
<reference evidence="13 14" key="1">
    <citation type="journal article" date="2019" name="Nat. Ecol. Evol.">
        <title>Megaphylogeny resolves global patterns of mushroom evolution.</title>
        <authorList>
            <person name="Varga T."/>
            <person name="Krizsan K."/>
            <person name="Foldi C."/>
            <person name="Dima B."/>
            <person name="Sanchez-Garcia M."/>
            <person name="Sanchez-Ramirez S."/>
            <person name="Szollosi G.J."/>
            <person name="Szarkandi J.G."/>
            <person name="Papp V."/>
            <person name="Albert L."/>
            <person name="Andreopoulos W."/>
            <person name="Angelini C."/>
            <person name="Antonin V."/>
            <person name="Barry K.W."/>
            <person name="Bougher N.L."/>
            <person name="Buchanan P."/>
            <person name="Buyck B."/>
            <person name="Bense V."/>
            <person name="Catcheside P."/>
            <person name="Chovatia M."/>
            <person name="Cooper J."/>
            <person name="Damon W."/>
            <person name="Desjardin D."/>
            <person name="Finy P."/>
            <person name="Geml J."/>
            <person name="Haridas S."/>
            <person name="Hughes K."/>
            <person name="Justo A."/>
            <person name="Karasinski D."/>
            <person name="Kautmanova I."/>
            <person name="Kiss B."/>
            <person name="Kocsube S."/>
            <person name="Kotiranta H."/>
            <person name="LaButti K.M."/>
            <person name="Lechner B.E."/>
            <person name="Liimatainen K."/>
            <person name="Lipzen A."/>
            <person name="Lukacs Z."/>
            <person name="Mihaltcheva S."/>
            <person name="Morgado L.N."/>
            <person name="Niskanen T."/>
            <person name="Noordeloos M.E."/>
            <person name="Ohm R.A."/>
            <person name="Ortiz-Santana B."/>
            <person name="Ovrebo C."/>
            <person name="Racz N."/>
            <person name="Riley R."/>
            <person name="Savchenko A."/>
            <person name="Shiryaev A."/>
            <person name="Soop K."/>
            <person name="Spirin V."/>
            <person name="Szebenyi C."/>
            <person name="Tomsovsky M."/>
            <person name="Tulloss R.E."/>
            <person name="Uehling J."/>
            <person name="Grigoriev I.V."/>
            <person name="Vagvolgyi C."/>
            <person name="Papp T."/>
            <person name="Martin F.M."/>
            <person name="Miettinen O."/>
            <person name="Hibbett D.S."/>
            <person name="Nagy L.G."/>
        </authorList>
    </citation>
    <scope>NUCLEOTIDE SEQUENCE [LARGE SCALE GENOMIC DNA]</scope>
    <source>
        <strain evidence="13 14">FP101781</strain>
    </source>
</reference>
<feature type="transmembrane region" description="Helical" evidence="12">
    <location>
        <begin position="384"/>
        <end position="402"/>
    </location>
</feature>
<dbReference type="GO" id="GO:0120547">
    <property type="term" value="F:heme A synthase activity"/>
    <property type="evidence" value="ECO:0007669"/>
    <property type="project" value="UniProtKB-EC"/>
</dbReference>
<feature type="transmembrane region" description="Helical" evidence="12">
    <location>
        <begin position="311"/>
        <end position="333"/>
    </location>
</feature>
<dbReference type="PANTHER" id="PTHR23289">
    <property type="entry name" value="CYTOCHROME C OXIDASE ASSEMBLY PROTEIN COX15"/>
    <property type="match status" value="1"/>
</dbReference>
<dbReference type="Pfam" id="PF02628">
    <property type="entry name" value="COX15-CtaA"/>
    <property type="match status" value="1"/>
</dbReference>
<comment type="catalytic activity">
    <reaction evidence="11">
        <text>Fe(II)-heme o + 2 A + H2O = Fe(II)-heme a + 2 AH2</text>
        <dbReference type="Rhea" id="RHEA:63388"/>
        <dbReference type="ChEBI" id="CHEBI:13193"/>
        <dbReference type="ChEBI" id="CHEBI:15377"/>
        <dbReference type="ChEBI" id="CHEBI:17499"/>
        <dbReference type="ChEBI" id="CHEBI:60530"/>
        <dbReference type="ChEBI" id="CHEBI:61715"/>
        <dbReference type="EC" id="1.17.99.9"/>
    </reaction>
    <physiologicalReaction direction="left-to-right" evidence="11">
        <dbReference type="Rhea" id="RHEA:63389"/>
    </physiologicalReaction>
</comment>
<dbReference type="STRING" id="71717.A0A4Y7TMI5"/>
<dbReference type="OrthoDB" id="1726137at2759"/>
<dbReference type="EMBL" id="QPFP01000007">
    <property type="protein sequence ID" value="TEB35386.1"/>
    <property type="molecule type" value="Genomic_DNA"/>
</dbReference>
<dbReference type="InterPro" id="IPR023754">
    <property type="entry name" value="HemeA_Synthase_type2"/>
</dbReference>
<evidence type="ECO:0000256" key="5">
    <source>
        <dbReference type="ARBA" id="ARBA00022989"/>
    </source>
</evidence>
<evidence type="ECO:0000256" key="4">
    <source>
        <dbReference type="ARBA" id="ARBA00022723"/>
    </source>
</evidence>
<dbReference type="Proteomes" id="UP000298030">
    <property type="component" value="Unassembled WGS sequence"/>
</dbReference>
<evidence type="ECO:0000313" key="13">
    <source>
        <dbReference type="EMBL" id="TEB35386.1"/>
    </source>
</evidence>
<proteinExistence type="inferred from homology"/>
<keyword evidence="8" id="KW-0350">Heme biosynthesis</keyword>
<comment type="caution">
    <text evidence="13">The sequence shown here is derived from an EMBL/GenBank/DDBJ whole genome shotgun (WGS) entry which is preliminary data.</text>
</comment>
<evidence type="ECO:0000256" key="2">
    <source>
        <dbReference type="ARBA" id="ARBA00004141"/>
    </source>
</evidence>
<dbReference type="GO" id="GO:0016653">
    <property type="term" value="F:oxidoreductase activity, acting on NAD(P)H, heme protein as acceptor"/>
    <property type="evidence" value="ECO:0007669"/>
    <property type="project" value="TreeGrafter"/>
</dbReference>
<keyword evidence="5 12" id="KW-1133">Transmembrane helix</keyword>
<name>A0A4Y7TMI5_COPMI</name>
<feature type="transmembrane region" description="Helical" evidence="12">
    <location>
        <begin position="101"/>
        <end position="121"/>
    </location>
</feature>
<evidence type="ECO:0000256" key="11">
    <source>
        <dbReference type="ARBA" id="ARBA00048044"/>
    </source>
</evidence>
<comment type="pathway">
    <text evidence="10">Porphyrin-containing compound metabolism; heme A biosynthesis; heme A from heme O: step 1/1.</text>
</comment>
<feature type="transmembrane region" description="Helical" evidence="12">
    <location>
        <begin position="449"/>
        <end position="469"/>
    </location>
</feature>
<dbReference type="InterPro" id="IPR003780">
    <property type="entry name" value="COX15/CtaA_fam"/>
</dbReference>
<dbReference type="GO" id="GO:0046872">
    <property type="term" value="F:metal ion binding"/>
    <property type="evidence" value="ECO:0007669"/>
    <property type="project" value="UniProtKB-KW"/>
</dbReference>
<protein>
    <submittedName>
        <fullName evidence="13">Electron transfer protein 1</fullName>
    </submittedName>
</protein>
<keyword evidence="9 12" id="KW-0472">Membrane</keyword>
<accession>A0A4Y7TMI5</accession>
<dbReference type="GO" id="GO:0005743">
    <property type="term" value="C:mitochondrial inner membrane"/>
    <property type="evidence" value="ECO:0007669"/>
    <property type="project" value="TreeGrafter"/>
</dbReference>
<organism evidence="13 14">
    <name type="scientific">Coprinellus micaceus</name>
    <name type="common">Glistening ink-cap mushroom</name>
    <name type="synonym">Coprinus micaceus</name>
    <dbReference type="NCBI Taxonomy" id="71717"/>
    <lineage>
        <taxon>Eukaryota</taxon>
        <taxon>Fungi</taxon>
        <taxon>Dikarya</taxon>
        <taxon>Basidiomycota</taxon>
        <taxon>Agaricomycotina</taxon>
        <taxon>Agaricomycetes</taxon>
        <taxon>Agaricomycetidae</taxon>
        <taxon>Agaricales</taxon>
        <taxon>Agaricineae</taxon>
        <taxon>Psathyrellaceae</taxon>
        <taxon>Coprinellus</taxon>
    </lineage>
</organism>
<evidence type="ECO:0000256" key="9">
    <source>
        <dbReference type="ARBA" id="ARBA00023136"/>
    </source>
</evidence>
<evidence type="ECO:0000256" key="12">
    <source>
        <dbReference type="SAM" id="Phobius"/>
    </source>
</evidence>
<comment type="subcellular location">
    <subcellularLocation>
        <location evidence="2">Membrane</location>
        <topology evidence="2">Multi-pass membrane protein</topology>
    </subcellularLocation>
</comment>
<keyword evidence="4" id="KW-0479">Metal-binding</keyword>
<evidence type="ECO:0000256" key="10">
    <source>
        <dbReference type="ARBA" id="ARBA00044501"/>
    </source>
</evidence>
<keyword evidence="6" id="KW-0560">Oxidoreductase</keyword>
<evidence type="ECO:0000313" key="14">
    <source>
        <dbReference type="Proteomes" id="UP000298030"/>
    </source>
</evidence>
<feature type="transmembrane region" description="Helical" evidence="12">
    <location>
        <begin position="254"/>
        <end position="279"/>
    </location>
</feature>
<evidence type="ECO:0000256" key="8">
    <source>
        <dbReference type="ARBA" id="ARBA00023133"/>
    </source>
</evidence>
<keyword evidence="14" id="KW-1185">Reference proteome</keyword>
<feature type="transmembrane region" description="Helical" evidence="12">
    <location>
        <begin position="186"/>
        <end position="204"/>
    </location>
</feature>
<evidence type="ECO:0000256" key="6">
    <source>
        <dbReference type="ARBA" id="ARBA00023002"/>
    </source>
</evidence>
<sequence length="490" mass="53004">MLFNALRGASLRCAALPRMAPLQASATRSIFSIASRSRIVSTPKVLAASLRSVQPVSRTSILQILGQSRLHSSAKSSEPVAVAANASPESDPLPILPSPAVGGWLMASAALVLAIIVVGGVTRLTESGLSITEWKPITGVIPPLTREDWEVEFAKYKETPEFKLLNHSISIEDFKSIFFWEWSHRVLGRLIGLAFVGPLAYFAVRKKIDGPMTRRLFGLGLLIGFQGALGWYMVKSGLDQNLMETPGSVPRVSQYRLAAHLGTAFLLYLGMFGTGMAVIKDWKFAHGKPWSGANGDIAQILQNPIVKRIKIASWGLAGLVFLTALSGAFVAGLDAGLLYNEFPLMGGRLAPPAEELFDPRYAKSANKSDLWWRNLLENPTTVQFDHRCLAITTYFSTAALYLSTLKPAVRSALPPLANTAIRAAFTMANIQVLLGISTLLYLVPIPLAAAHQAGSVMLLSAMTHVLIALRRPGVAARMWRAAKAAGKKQQ</sequence>
<dbReference type="AlphaFoldDB" id="A0A4Y7TMI5"/>
<feature type="transmembrane region" description="Helical" evidence="12">
    <location>
        <begin position="216"/>
        <end position="234"/>
    </location>
</feature>
<dbReference type="PANTHER" id="PTHR23289:SF2">
    <property type="entry name" value="CYTOCHROME C OXIDASE ASSEMBLY PROTEIN COX15 HOMOLOG"/>
    <property type="match status" value="1"/>
</dbReference>
<gene>
    <name evidence="13" type="ORF">FA13DRAFT_1728196</name>
</gene>